<proteinExistence type="predicted"/>
<evidence type="ECO:0000313" key="1">
    <source>
        <dbReference type="EMBL" id="CVL06898.1"/>
    </source>
</evidence>
<accession>A0A1L7U825</accession>
<gene>
    <name evidence="1" type="ORF">FMAN_11991</name>
</gene>
<organism evidence="1 2">
    <name type="scientific">Fusarium mangiferae</name>
    <name type="common">Mango malformation disease fungus</name>
    <dbReference type="NCBI Taxonomy" id="192010"/>
    <lineage>
        <taxon>Eukaryota</taxon>
        <taxon>Fungi</taxon>
        <taxon>Dikarya</taxon>
        <taxon>Ascomycota</taxon>
        <taxon>Pezizomycotina</taxon>
        <taxon>Sordariomycetes</taxon>
        <taxon>Hypocreomycetidae</taxon>
        <taxon>Hypocreales</taxon>
        <taxon>Nectriaceae</taxon>
        <taxon>Fusarium</taxon>
        <taxon>Fusarium fujikuroi species complex</taxon>
    </lineage>
</organism>
<dbReference type="EMBL" id="FCQH01000018">
    <property type="protein sequence ID" value="CVL06898.1"/>
    <property type="molecule type" value="Genomic_DNA"/>
</dbReference>
<reference evidence="2" key="1">
    <citation type="journal article" date="2016" name="Genome Biol. Evol.">
        <title>Comparative 'omics' of the Fusarium fujikuroi species complex highlights differences in genetic potential and metabolite synthesis.</title>
        <authorList>
            <person name="Niehaus E.-M."/>
            <person name="Muensterkoetter M."/>
            <person name="Proctor R.H."/>
            <person name="Brown D.W."/>
            <person name="Sharon A."/>
            <person name="Idan Y."/>
            <person name="Oren-Young L."/>
            <person name="Sieber C.M."/>
            <person name="Novak O."/>
            <person name="Pencik A."/>
            <person name="Tarkowska D."/>
            <person name="Hromadova K."/>
            <person name="Freeman S."/>
            <person name="Maymon M."/>
            <person name="Elazar M."/>
            <person name="Youssef S.A."/>
            <person name="El-Shabrawy E.S.M."/>
            <person name="Shalaby A.B.A."/>
            <person name="Houterman P."/>
            <person name="Brock N.L."/>
            <person name="Burkhardt I."/>
            <person name="Tsavkelova E.A."/>
            <person name="Dickschat J.S."/>
            <person name="Galuszka P."/>
            <person name="Gueldener U."/>
            <person name="Tudzynski B."/>
        </authorList>
    </citation>
    <scope>NUCLEOTIDE SEQUENCE [LARGE SCALE GENOMIC DNA]</scope>
    <source>
        <strain evidence="2">MRC7560</strain>
    </source>
</reference>
<sequence>MHPFMLRTWQEIPSSDIASKYLEALGKEKALHRKYAPAALVDGNEIDEKIHELVTMNIPEALQNLERSLTIAFLSINEVSGPAFHLSLMLQRFDLTTTADTPENISLSWAIWSLRHLRGEIQRRVEELEAFRVLLKRVISVRYGIEGREYASEVFPEMSLASMDTLDMTALISIALGIAHSETARSHTGGYIGWRSGERNCDLNFPSREKQRDALKFAAGGRFRGRGSRDSC</sequence>
<dbReference type="VEuPathDB" id="FungiDB:FMAN_11991"/>
<keyword evidence="2" id="KW-1185">Reference proteome</keyword>
<dbReference type="Proteomes" id="UP000184255">
    <property type="component" value="Unassembled WGS sequence"/>
</dbReference>
<name>A0A1L7U825_FUSMA</name>
<protein>
    <submittedName>
        <fullName evidence="1">Uncharacterized protein</fullName>
    </submittedName>
</protein>
<dbReference type="GeneID" id="65091241"/>
<dbReference type="RefSeq" id="XP_041690179.1">
    <property type="nucleotide sequence ID" value="XM_041824728.1"/>
</dbReference>
<dbReference type="AlphaFoldDB" id="A0A1L7U825"/>
<comment type="caution">
    <text evidence="1">The sequence shown here is derived from an EMBL/GenBank/DDBJ whole genome shotgun (WGS) entry which is preliminary data.</text>
</comment>
<evidence type="ECO:0000313" key="2">
    <source>
        <dbReference type="Proteomes" id="UP000184255"/>
    </source>
</evidence>